<feature type="domain" description="STAS" evidence="1">
    <location>
        <begin position="1"/>
        <end position="96"/>
    </location>
</feature>
<dbReference type="Proteomes" id="UP001164963">
    <property type="component" value="Chromosome"/>
</dbReference>
<dbReference type="Gene3D" id="3.30.750.24">
    <property type="entry name" value="STAS domain"/>
    <property type="match status" value="1"/>
</dbReference>
<sequence length="96" mass="9884">MNPEQPAAAVVLPDPLTRADVPRLCTELAAALTTSPTPEAACDASAVAHPDLTTIEAIARLSLTARRAGAPSLRLHGTPPELRALLDLVGLGETLT</sequence>
<protein>
    <submittedName>
        <fullName evidence="2">STAS domain-containing protein</fullName>
    </submittedName>
</protein>
<dbReference type="Pfam" id="PF13466">
    <property type="entry name" value="STAS_2"/>
    <property type="match status" value="1"/>
</dbReference>
<dbReference type="PROSITE" id="PS50801">
    <property type="entry name" value="STAS"/>
    <property type="match status" value="1"/>
</dbReference>
<dbReference type="EMBL" id="CP098740">
    <property type="protein sequence ID" value="UZK58475.1"/>
    <property type="molecule type" value="Genomic_DNA"/>
</dbReference>
<organism evidence="2 3">
    <name type="scientific">Streptomyces drozdowiczii</name>
    <dbReference type="NCBI Taxonomy" id="202862"/>
    <lineage>
        <taxon>Bacteria</taxon>
        <taxon>Bacillati</taxon>
        <taxon>Actinomycetota</taxon>
        <taxon>Actinomycetes</taxon>
        <taxon>Kitasatosporales</taxon>
        <taxon>Streptomycetaceae</taxon>
        <taxon>Streptomyces</taxon>
    </lineage>
</organism>
<gene>
    <name evidence="2" type="ORF">NEH16_11840</name>
</gene>
<evidence type="ECO:0000313" key="2">
    <source>
        <dbReference type="EMBL" id="UZK58475.1"/>
    </source>
</evidence>
<accession>A0ABY6Q1Q3</accession>
<dbReference type="SUPFAM" id="SSF52091">
    <property type="entry name" value="SpoIIaa-like"/>
    <property type="match status" value="1"/>
</dbReference>
<reference evidence="2" key="1">
    <citation type="journal article" date="2022" name="Front. Microbiol.">
        <title>Mirubactin C rescues the lethal effect of cell wall biosynthesis mutations in Bacillus subtilis.</title>
        <authorList>
            <person name="Kepplinger B."/>
            <person name="Wen X."/>
            <person name="Tyler A.R."/>
            <person name="Kim B.Y."/>
            <person name="Brown J."/>
            <person name="Banks P."/>
            <person name="Dashti Y."/>
            <person name="Mackenzie E.S."/>
            <person name="Wills C."/>
            <person name="Kawai Y."/>
            <person name="Waldron K.J."/>
            <person name="Allenby N.E.E."/>
            <person name="Wu L.J."/>
            <person name="Hall M.J."/>
            <person name="Errington J."/>
        </authorList>
    </citation>
    <scope>NUCLEOTIDE SEQUENCE</scope>
    <source>
        <strain evidence="2">MDA8-470</strain>
    </source>
</reference>
<dbReference type="InterPro" id="IPR036513">
    <property type="entry name" value="STAS_dom_sf"/>
</dbReference>
<keyword evidence="3" id="KW-1185">Reference proteome</keyword>
<evidence type="ECO:0000259" key="1">
    <source>
        <dbReference type="PROSITE" id="PS50801"/>
    </source>
</evidence>
<dbReference type="InterPro" id="IPR002645">
    <property type="entry name" value="STAS_dom"/>
</dbReference>
<name>A0ABY6Q1Q3_9ACTN</name>
<evidence type="ECO:0000313" key="3">
    <source>
        <dbReference type="Proteomes" id="UP001164963"/>
    </source>
</evidence>
<dbReference type="InterPro" id="IPR058548">
    <property type="entry name" value="MlaB-like_STAS"/>
</dbReference>
<proteinExistence type="predicted"/>